<accession>A0A1W1BDS0</accession>
<protein>
    <submittedName>
        <fullName evidence="3">SSU ribosomal protein S16p</fullName>
    </submittedName>
</protein>
<dbReference type="NCBIfam" id="TIGR00002">
    <property type="entry name" value="S16"/>
    <property type="match status" value="1"/>
</dbReference>
<dbReference type="Pfam" id="PF00886">
    <property type="entry name" value="Ribosomal_S16"/>
    <property type="match status" value="1"/>
</dbReference>
<reference evidence="3" key="1">
    <citation type="submission" date="2016-10" db="EMBL/GenBank/DDBJ databases">
        <authorList>
            <person name="de Groot N.N."/>
        </authorList>
    </citation>
    <scope>NUCLEOTIDE SEQUENCE</scope>
</reference>
<dbReference type="GO" id="GO:0015935">
    <property type="term" value="C:small ribosomal subunit"/>
    <property type="evidence" value="ECO:0007669"/>
    <property type="project" value="TreeGrafter"/>
</dbReference>
<evidence type="ECO:0000256" key="1">
    <source>
        <dbReference type="ARBA" id="ARBA00022980"/>
    </source>
</evidence>
<dbReference type="Gene3D" id="3.30.1320.10">
    <property type="match status" value="1"/>
</dbReference>
<dbReference type="HAMAP" id="MF_00385">
    <property type="entry name" value="Ribosomal_bS16"/>
    <property type="match status" value="1"/>
</dbReference>
<sequence length="75" mass="8727">MTMIRMTRMGRKKKPFYRIVVTDSRKRRDGGWIEAIGHYNPVSANKDLTLDEERLNYWLSVGAQMSPTVKRLAGK</sequence>
<name>A0A1W1BDS0_9ZZZZ</name>
<gene>
    <name evidence="3" type="ORF">MNB_SV-8-776</name>
</gene>
<dbReference type="PANTHER" id="PTHR12919:SF20">
    <property type="entry name" value="SMALL RIBOSOMAL SUBUNIT PROTEIN BS16M"/>
    <property type="match status" value="1"/>
</dbReference>
<proteinExistence type="inferred from homology"/>
<evidence type="ECO:0000256" key="2">
    <source>
        <dbReference type="ARBA" id="ARBA00023274"/>
    </source>
</evidence>
<dbReference type="EMBL" id="FPHD01000015">
    <property type="protein sequence ID" value="SFV51696.1"/>
    <property type="molecule type" value="Genomic_DNA"/>
</dbReference>
<dbReference type="PANTHER" id="PTHR12919">
    <property type="entry name" value="30S RIBOSOMAL PROTEIN S16"/>
    <property type="match status" value="1"/>
</dbReference>
<dbReference type="InterPro" id="IPR023803">
    <property type="entry name" value="Ribosomal_bS16_dom_sf"/>
</dbReference>
<organism evidence="3">
    <name type="scientific">hydrothermal vent metagenome</name>
    <dbReference type="NCBI Taxonomy" id="652676"/>
    <lineage>
        <taxon>unclassified sequences</taxon>
        <taxon>metagenomes</taxon>
        <taxon>ecological metagenomes</taxon>
    </lineage>
</organism>
<dbReference type="SUPFAM" id="SSF54565">
    <property type="entry name" value="Ribosomal protein S16"/>
    <property type="match status" value="1"/>
</dbReference>
<dbReference type="InterPro" id="IPR000307">
    <property type="entry name" value="Ribosomal_bS16"/>
</dbReference>
<dbReference type="GO" id="GO:0006412">
    <property type="term" value="P:translation"/>
    <property type="evidence" value="ECO:0007669"/>
    <property type="project" value="InterPro"/>
</dbReference>
<keyword evidence="2" id="KW-0687">Ribonucleoprotein</keyword>
<keyword evidence="1 3" id="KW-0689">Ribosomal protein</keyword>
<evidence type="ECO:0000313" key="3">
    <source>
        <dbReference type="EMBL" id="SFV51696.1"/>
    </source>
</evidence>
<dbReference type="AlphaFoldDB" id="A0A1W1BDS0"/>
<dbReference type="GO" id="GO:0005737">
    <property type="term" value="C:cytoplasm"/>
    <property type="evidence" value="ECO:0007669"/>
    <property type="project" value="UniProtKB-ARBA"/>
</dbReference>
<dbReference type="GO" id="GO:0003735">
    <property type="term" value="F:structural constituent of ribosome"/>
    <property type="evidence" value="ECO:0007669"/>
    <property type="project" value="InterPro"/>
</dbReference>